<evidence type="ECO:0000313" key="1">
    <source>
        <dbReference type="EMBL" id="SVD63823.1"/>
    </source>
</evidence>
<protein>
    <recommendedName>
        <fullName evidence="2">DNA methylase N-4/N-6 domain-containing protein</fullName>
    </recommendedName>
</protein>
<gene>
    <name evidence="1" type="ORF">METZ01_LOCUS416677</name>
</gene>
<dbReference type="AlphaFoldDB" id="A0A382WYL9"/>
<sequence>MNKINLFGNDLFGEPIEQQSNSVLMKEFTIPPFSVLDARQGYWSERKRAWKSLGIRGELKNLISGAMKGGEFSIDNSAEFGEEPSISMFDPVLSEICCRWFCPSGGQIVDPFAGGSVRGIVATTLGFKYWG</sequence>
<accession>A0A382WYL9</accession>
<feature type="non-terminal residue" evidence="1">
    <location>
        <position position="131"/>
    </location>
</feature>
<organism evidence="1">
    <name type="scientific">marine metagenome</name>
    <dbReference type="NCBI Taxonomy" id="408172"/>
    <lineage>
        <taxon>unclassified sequences</taxon>
        <taxon>metagenomes</taxon>
        <taxon>ecological metagenomes</taxon>
    </lineage>
</organism>
<name>A0A382WYL9_9ZZZZ</name>
<evidence type="ECO:0008006" key="2">
    <source>
        <dbReference type="Google" id="ProtNLM"/>
    </source>
</evidence>
<dbReference type="EMBL" id="UINC01163487">
    <property type="protein sequence ID" value="SVD63823.1"/>
    <property type="molecule type" value="Genomic_DNA"/>
</dbReference>
<reference evidence="1" key="1">
    <citation type="submission" date="2018-05" db="EMBL/GenBank/DDBJ databases">
        <authorList>
            <person name="Lanie J.A."/>
            <person name="Ng W.-L."/>
            <person name="Kazmierczak K.M."/>
            <person name="Andrzejewski T.M."/>
            <person name="Davidsen T.M."/>
            <person name="Wayne K.J."/>
            <person name="Tettelin H."/>
            <person name="Glass J.I."/>
            <person name="Rusch D."/>
            <person name="Podicherti R."/>
            <person name="Tsui H.-C.T."/>
            <person name="Winkler M.E."/>
        </authorList>
    </citation>
    <scope>NUCLEOTIDE SEQUENCE</scope>
</reference>
<proteinExistence type="predicted"/>